<dbReference type="Pfam" id="PF11951">
    <property type="entry name" value="Fungal_trans_2"/>
    <property type="match status" value="1"/>
</dbReference>
<feature type="region of interest" description="Disordered" evidence="1">
    <location>
        <begin position="52"/>
        <end position="79"/>
    </location>
</feature>
<dbReference type="GeneID" id="19238906"/>
<dbReference type="HOGENOM" id="CLU_040666_0_0_1"/>
<evidence type="ECO:0000313" key="2">
    <source>
        <dbReference type="EMBL" id="ERF74054.1"/>
    </source>
</evidence>
<dbReference type="InterPro" id="IPR021858">
    <property type="entry name" value="Fun_TF"/>
</dbReference>
<sequence length="520" mass="57202">MASNRRGDPGHRSPPPSPSPPQSLAASEHSGRSNKPVCQVCGRQSCQLTTHRDYARRAAVPPTRPSSLSKPSPKEQEPNFPIEMKANMRQLYHHFFTVEIPRREVIPHPTGVSRNRAMSQIYSSLAEKCPSLCYSIVAFAASRIASSQGAVDDRALKHYSQGVRSLADAVNGPAAESVTLAALTLLQHDLIFFHARAIDTHIEGIYTMINKQGGLAYLDGTIGQIALTCDYQASMLLDRVPNYRHPSLPDARPLNAPDVTNGQSFPTCSIWPLVDPRLREVIQDVCLLIELLERSRHYPTTMGDYQFFGYKRNVIENGLGFMYAEFNGSATINECLCLAVILLQSMTIGGIDTIHGVFDHLIPKLKVAVGDIHLKMGNLWATETQMAIWIMFIGTAIPDVYKRFRIEFLDKVSRMLEATYGKELPNSKARVRAGLSKYIWCDLMLSKRFNKAWKELMSFSPQQGADTADSDSGNDDGSSQATAGEAGSIVAGSAMPSGANLPRDEPQAGGKGKGRERRPT</sequence>
<feature type="compositionally biased region" description="Pro residues" evidence="1">
    <location>
        <begin position="12"/>
        <end position="21"/>
    </location>
</feature>
<dbReference type="AlphaFoldDB" id="U1HX96"/>
<dbReference type="OrthoDB" id="415825at2759"/>
<protein>
    <submittedName>
        <fullName evidence="2">Uncharacterized protein</fullName>
    </submittedName>
</protein>
<feature type="region of interest" description="Disordered" evidence="1">
    <location>
        <begin position="462"/>
        <end position="520"/>
    </location>
</feature>
<keyword evidence="3" id="KW-1185">Reference proteome</keyword>
<dbReference type="PANTHER" id="PTHR37540:SF5">
    <property type="entry name" value="TRANSCRIPTION FACTOR DOMAIN-CONTAINING PROTEIN"/>
    <property type="match status" value="1"/>
</dbReference>
<organism evidence="2 3">
    <name type="scientific">Endocarpon pusillum (strain Z07020 / HMAS-L-300199)</name>
    <name type="common">Lichen-forming fungus</name>
    <dbReference type="NCBI Taxonomy" id="1263415"/>
    <lineage>
        <taxon>Eukaryota</taxon>
        <taxon>Fungi</taxon>
        <taxon>Dikarya</taxon>
        <taxon>Ascomycota</taxon>
        <taxon>Pezizomycotina</taxon>
        <taxon>Eurotiomycetes</taxon>
        <taxon>Chaetothyriomycetidae</taxon>
        <taxon>Verrucariales</taxon>
        <taxon>Verrucariaceae</taxon>
        <taxon>Endocarpon</taxon>
    </lineage>
</organism>
<accession>U1HX96</accession>
<feature type="region of interest" description="Disordered" evidence="1">
    <location>
        <begin position="1"/>
        <end position="37"/>
    </location>
</feature>
<dbReference type="RefSeq" id="XP_007800366.1">
    <property type="nucleotide sequence ID" value="XM_007802175.1"/>
</dbReference>
<feature type="compositionally biased region" description="Basic and acidic residues" evidence="1">
    <location>
        <begin position="1"/>
        <end position="11"/>
    </location>
</feature>
<dbReference type="PANTHER" id="PTHR37540">
    <property type="entry name" value="TRANSCRIPTION FACTOR (ACR-2), PUTATIVE-RELATED-RELATED"/>
    <property type="match status" value="1"/>
</dbReference>
<proteinExistence type="predicted"/>
<dbReference type="Proteomes" id="UP000019373">
    <property type="component" value="Unassembled WGS sequence"/>
</dbReference>
<gene>
    <name evidence="2" type="ORF">EPUS_03869</name>
</gene>
<evidence type="ECO:0000313" key="3">
    <source>
        <dbReference type="Proteomes" id="UP000019373"/>
    </source>
</evidence>
<dbReference type="EMBL" id="KE720909">
    <property type="protein sequence ID" value="ERF74054.1"/>
    <property type="molecule type" value="Genomic_DNA"/>
</dbReference>
<name>U1HX96_ENDPU</name>
<evidence type="ECO:0000256" key="1">
    <source>
        <dbReference type="SAM" id="MobiDB-lite"/>
    </source>
</evidence>
<reference evidence="3" key="1">
    <citation type="journal article" date="2014" name="BMC Genomics">
        <title>Genome characteristics reveal the impact of lichenization on lichen-forming fungus Endocarpon pusillum Hedwig (Verrucariales, Ascomycota).</title>
        <authorList>
            <person name="Wang Y.-Y."/>
            <person name="Liu B."/>
            <person name="Zhang X.-Y."/>
            <person name="Zhou Q.-M."/>
            <person name="Zhang T."/>
            <person name="Li H."/>
            <person name="Yu Y.-F."/>
            <person name="Zhang X.-L."/>
            <person name="Hao X.-Y."/>
            <person name="Wang M."/>
            <person name="Wang L."/>
            <person name="Wei J.-C."/>
        </authorList>
    </citation>
    <scope>NUCLEOTIDE SEQUENCE [LARGE SCALE GENOMIC DNA]</scope>
    <source>
        <strain evidence="3">Z07020 / HMAS-L-300199</strain>
    </source>
</reference>